<dbReference type="AlphaFoldDB" id="A0A1H5N4J1"/>
<protein>
    <submittedName>
        <fullName evidence="2">Uncharacterized protein</fullName>
    </submittedName>
</protein>
<keyword evidence="1" id="KW-0812">Transmembrane</keyword>
<evidence type="ECO:0000313" key="3">
    <source>
        <dbReference type="Proteomes" id="UP000199220"/>
    </source>
</evidence>
<organism evidence="2 3">
    <name type="scientific">Ruania alba</name>
    <dbReference type="NCBI Taxonomy" id="648782"/>
    <lineage>
        <taxon>Bacteria</taxon>
        <taxon>Bacillati</taxon>
        <taxon>Actinomycetota</taxon>
        <taxon>Actinomycetes</taxon>
        <taxon>Micrococcales</taxon>
        <taxon>Ruaniaceae</taxon>
        <taxon>Ruania</taxon>
    </lineage>
</organism>
<feature type="transmembrane region" description="Helical" evidence="1">
    <location>
        <begin position="45"/>
        <end position="65"/>
    </location>
</feature>
<keyword evidence="1" id="KW-1133">Transmembrane helix</keyword>
<sequence length="91" mass="8702">MSAPSSARGTASGRLGLAVGLLGGGVLVLAVALGAPSLSTDRSGLSALIVAVFLGLVAATAGVWAYGLGRVARMVAVVLGVLGAVWCALAV</sequence>
<dbReference type="Proteomes" id="UP000199220">
    <property type="component" value="Unassembled WGS sequence"/>
</dbReference>
<dbReference type="STRING" id="648782.SAMN04488554_3879"/>
<dbReference type="RefSeq" id="WP_139177857.1">
    <property type="nucleotide sequence ID" value="NZ_FNTX01000002.1"/>
</dbReference>
<dbReference type="EMBL" id="FNTX01000002">
    <property type="protein sequence ID" value="SEE95837.1"/>
    <property type="molecule type" value="Genomic_DNA"/>
</dbReference>
<name>A0A1H5N4J1_9MICO</name>
<evidence type="ECO:0000313" key="2">
    <source>
        <dbReference type="EMBL" id="SEE95837.1"/>
    </source>
</evidence>
<reference evidence="3" key="1">
    <citation type="submission" date="2016-10" db="EMBL/GenBank/DDBJ databases">
        <authorList>
            <person name="Varghese N."/>
            <person name="Submissions S."/>
        </authorList>
    </citation>
    <scope>NUCLEOTIDE SEQUENCE [LARGE SCALE GENOMIC DNA]</scope>
    <source>
        <strain evidence="3">DSM 21368</strain>
    </source>
</reference>
<keyword evidence="3" id="KW-1185">Reference proteome</keyword>
<accession>A0A1H5N4J1</accession>
<feature type="transmembrane region" description="Helical" evidence="1">
    <location>
        <begin position="71"/>
        <end position="89"/>
    </location>
</feature>
<proteinExistence type="predicted"/>
<feature type="transmembrane region" description="Helical" evidence="1">
    <location>
        <begin position="15"/>
        <end position="33"/>
    </location>
</feature>
<keyword evidence="1" id="KW-0472">Membrane</keyword>
<evidence type="ECO:0000256" key="1">
    <source>
        <dbReference type="SAM" id="Phobius"/>
    </source>
</evidence>
<gene>
    <name evidence="2" type="ORF">SAMN04488554_3879</name>
</gene>